<dbReference type="Proteomes" id="UP000219048">
    <property type="component" value="Unassembled WGS sequence"/>
</dbReference>
<dbReference type="RefSeq" id="WP_097045589.1">
    <property type="nucleotide sequence ID" value="NZ_OBEH01000002.1"/>
</dbReference>
<dbReference type="PANTHER" id="PTHR32332">
    <property type="entry name" value="2-NITROPROPANE DIOXYGENASE"/>
    <property type="match status" value="1"/>
</dbReference>
<keyword evidence="2" id="KW-0288">FMN</keyword>
<sequence length="374" mass="40086">MSSNGFSRRNFIQKGALAGIAASSMVGSSFGQSVMSKVTDKEHAKFNYPSLATKKLTKLLNIKYPIIQAPTAGAVTTALVSEVTKSGALGGLPLTWTTPQDSHKRIKDVQEITNGSFYANFVLNFEPKALDSAIKSGIRIIQFSWGIPSKQIIQKIKSANIILGIQVTSEDSAISAINAGADYLVCQGTEAGGHVHASRPLHEALKEVLAVADNIPVVASGGIATGEDIYKYLSLGAAGVVMGSRFVATQESGAHPKYKEALLNSVAKDTVFTVCLNKGWSNATHRIIRNKTFKTWEAAGCPQEGNRPNEGEVLATYKSNGVTVSRYEGNVPNVDMTGKVEELGMYAGKGVGHINDLPMVAELIKRIWKEFLDK</sequence>
<dbReference type="InterPro" id="IPR013785">
    <property type="entry name" value="Aldolase_TIM"/>
</dbReference>
<reference evidence="5" key="1">
    <citation type="submission" date="2017-09" db="EMBL/GenBank/DDBJ databases">
        <authorList>
            <person name="Varghese N."/>
            <person name="Submissions S."/>
        </authorList>
    </citation>
    <scope>NUCLEOTIDE SEQUENCE [LARGE SCALE GENOMIC DNA]</scope>
    <source>
        <strain evidence="5">DSM 25885</strain>
    </source>
</reference>
<dbReference type="PANTHER" id="PTHR32332:SF20">
    <property type="entry name" value="2-NITROPROPANE DIOXYGENASE-LIKE PROTEIN"/>
    <property type="match status" value="1"/>
</dbReference>
<dbReference type="InterPro" id="IPR004136">
    <property type="entry name" value="NMO"/>
</dbReference>
<dbReference type="Gene3D" id="3.20.20.70">
    <property type="entry name" value="Aldolase class I"/>
    <property type="match status" value="1"/>
</dbReference>
<accession>A0A285MSI3</accession>
<keyword evidence="4" id="KW-0503">Monooxygenase</keyword>
<evidence type="ECO:0000256" key="3">
    <source>
        <dbReference type="ARBA" id="ARBA00023002"/>
    </source>
</evidence>
<dbReference type="OrthoDB" id="9778912at2"/>
<dbReference type="EMBL" id="OBEH01000002">
    <property type="protein sequence ID" value="SNZ00152.1"/>
    <property type="molecule type" value="Genomic_DNA"/>
</dbReference>
<keyword evidence="3" id="KW-0560">Oxidoreductase</keyword>
<dbReference type="CDD" id="cd04730">
    <property type="entry name" value="NPD_like"/>
    <property type="match status" value="1"/>
</dbReference>
<dbReference type="SUPFAM" id="SSF51412">
    <property type="entry name" value="Inosine monophosphate dehydrogenase (IMPDH)"/>
    <property type="match status" value="1"/>
</dbReference>
<evidence type="ECO:0000313" key="5">
    <source>
        <dbReference type="Proteomes" id="UP000219048"/>
    </source>
</evidence>
<dbReference type="AlphaFoldDB" id="A0A285MSI3"/>
<evidence type="ECO:0000313" key="4">
    <source>
        <dbReference type="EMBL" id="SNZ00152.1"/>
    </source>
</evidence>
<evidence type="ECO:0000256" key="1">
    <source>
        <dbReference type="ARBA" id="ARBA00022630"/>
    </source>
</evidence>
<evidence type="ECO:0000256" key="2">
    <source>
        <dbReference type="ARBA" id="ARBA00022643"/>
    </source>
</evidence>
<dbReference type="Pfam" id="PF03060">
    <property type="entry name" value="NMO"/>
    <property type="match status" value="2"/>
</dbReference>
<keyword evidence="1" id="KW-0285">Flavoprotein</keyword>
<dbReference type="GO" id="GO:0018580">
    <property type="term" value="F:nitronate monooxygenase activity"/>
    <property type="evidence" value="ECO:0007669"/>
    <property type="project" value="InterPro"/>
</dbReference>
<organism evidence="4 5">
    <name type="scientific">Flagellimonas pacifica</name>
    <dbReference type="NCBI Taxonomy" id="1247520"/>
    <lineage>
        <taxon>Bacteria</taxon>
        <taxon>Pseudomonadati</taxon>
        <taxon>Bacteroidota</taxon>
        <taxon>Flavobacteriia</taxon>
        <taxon>Flavobacteriales</taxon>
        <taxon>Flavobacteriaceae</taxon>
        <taxon>Flagellimonas</taxon>
    </lineage>
</organism>
<keyword evidence="5" id="KW-1185">Reference proteome</keyword>
<proteinExistence type="predicted"/>
<name>A0A285MSI3_9FLAO</name>
<protein>
    <submittedName>
        <fullName evidence="4">Nitronate monooxygenase</fullName>
    </submittedName>
</protein>
<gene>
    <name evidence="4" type="ORF">SAMN06265377_1971</name>
</gene>